<reference evidence="1 2" key="1">
    <citation type="journal article" date="2018" name="Mol. Plant">
        <title>The genome of Artemisia annua provides insight into the evolution of Asteraceae family and artemisinin biosynthesis.</title>
        <authorList>
            <person name="Shen Q."/>
            <person name="Zhang L."/>
            <person name="Liao Z."/>
            <person name="Wang S."/>
            <person name="Yan T."/>
            <person name="Shi P."/>
            <person name="Liu M."/>
            <person name="Fu X."/>
            <person name="Pan Q."/>
            <person name="Wang Y."/>
            <person name="Lv Z."/>
            <person name="Lu X."/>
            <person name="Zhang F."/>
            <person name="Jiang W."/>
            <person name="Ma Y."/>
            <person name="Chen M."/>
            <person name="Hao X."/>
            <person name="Li L."/>
            <person name="Tang Y."/>
            <person name="Lv G."/>
            <person name="Zhou Y."/>
            <person name="Sun X."/>
            <person name="Brodelius P.E."/>
            <person name="Rose J.K.C."/>
            <person name="Tang K."/>
        </authorList>
    </citation>
    <scope>NUCLEOTIDE SEQUENCE [LARGE SCALE GENOMIC DNA]</scope>
    <source>
        <strain evidence="2">cv. Huhao1</strain>
        <tissue evidence="1">Leaf</tissue>
    </source>
</reference>
<comment type="caution">
    <text evidence="1">The sequence shown here is derived from an EMBL/GenBank/DDBJ whole genome shotgun (WGS) entry which is preliminary data.</text>
</comment>
<evidence type="ECO:0000313" key="1">
    <source>
        <dbReference type="EMBL" id="PWA99838.1"/>
    </source>
</evidence>
<gene>
    <name evidence="1" type="ORF">CTI12_AA002500</name>
</gene>
<dbReference type="Proteomes" id="UP000245207">
    <property type="component" value="Unassembled WGS sequence"/>
</dbReference>
<sequence length="111" mass="12508">MRGCRRRGQRLRLRQSEGCARPLHLLYSKKAVCLNKLGDRQSQGFATNKVHMPGNTNVKSEAGITRHTPHSANYALSPRELSLQLYEVLQITGIGSNRKQTENLHISGRFP</sequence>
<accession>A0A2U1QPC8</accession>
<name>A0A2U1QPC8_ARTAN</name>
<dbReference type="OrthoDB" id="1701885at2759"/>
<keyword evidence="2" id="KW-1185">Reference proteome</keyword>
<evidence type="ECO:0000313" key="2">
    <source>
        <dbReference type="Proteomes" id="UP000245207"/>
    </source>
</evidence>
<dbReference type="EMBL" id="PKPP01000004">
    <property type="protein sequence ID" value="PWA99838.1"/>
    <property type="molecule type" value="Genomic_DNA"/>
</dbReference>
<organism evidence="1 2">
    <name type="scientific">Artemisia annua</name>
    <name type="common">Sweet wormwood</name>
    <dbReference type="NCBI Taxonomy" id="35608"/>
    <lineage>
        <taxon>Eukaryota</taxon>
        <taxon>Viridiplantae</taxon>
        <taxon>Streptophyta</taxon>
        <taxon>Embryophyta</taxon>
        <taxon>Tracheophyta</taxon>
        <taxon>Spermatophyta</taxon>
        <taxon>Magnoliopsida</taxon>
        <taxon>eudicotyledons</taxon>
        <taxon>Gunneridae</taxon>
        <taxon>Pentapetalae</taxon>
        <taxon>asterids</taxon>
        <taxon>campanulids</taxon>
        <taxon>Asterales</taxon>
        <taxon>Asteraceae</taxon>
        <taxon>Asteroideae</taxon>
        <taxon>Anthemideae</taxon>
        <taxon>Artemisiinae</taxon>
        <taxon>Artemisia</taxon>
    </lineage>
</organism>
<proteinExistence type="predicted"/>
<dbReference type="AlphaFoldDB" id="A0A2U1QPC8"/>
<protein>
    <submittedName>
        <fullName evidence="1">Uncharacterized protein</fullName>
    </submittedName>
</protein>